<keyword evidence="2" id="KW-1185">Reference proteome</keyword>
<dbReference type="GO" id="GO:0009432">
    <property type="term" value="P:SOS response"/>
    <property type="evidence" value="ECO:0007669"/>
    <property type="project" value="TreeGrafter"/>
</dbReference>
<protein>
    <submittedName>
        <fullName evidence="1">ATP-grasp ribosomal peptide maturase</fullName>
    </submittedName>
</protein>
<dbReference type="GO" id="GO:0018169">
    <property type="term" value="F:ribosomal S6-glutamic acid ligase activity"/>
    <property type="evidence" value="ECO:0007669"/>
    <property type="project" value="TreeGrafter"/>
</dbReference>
<dbReference type="AlphaFoldDB" id="A0A512SZX2"/>
<evidence type="ECO:0000313" key="2">
    <source>
        <dbReference type="Proteomes" id="UP000321793"/>
    </source>
</evidence>
<reference evidence="1 2" key="1">
    <citation type="submission" date="2019-07" db="EMBL/GenBank/DDBJ databases">
        <title>Whole genome shotgun sequence of Knoellia locipacati NBRC 109775.</title>
        <authorList>
            <person name="Hosoyama A."/>
            <person name="Uohara A."/>
            <person name="Ohji S."/>
            <person name="Ichikawa N."/>
        </authorList>
    </citation>
    <scope>NUCLEOTIDE SEQUENCE [LARGE SCALE GENOMIC DNA]</scope>
    <source>
        <strain evidence="1 2">NBRC 109775</strain>
    </source>
</reference>
<organism evidence="1 2">
    <name type="scientific">Knoellia locipacati</name>
    <dbReference type="NCBI Taxonomy" id="882824"/>
    <lineage>
        <taxon>Bacteria</taxon>
        <taxon>Bacillati</taxon>
        <taxon>Actinomycetota</taxon>
        <taxon>Actinomycetes</taxon>
        <taxon>Micrococcales</taxon>
        <taxon>Intrasporangiaceae</taxon>
        <taxon>Knoellia</taxon>
    </lineage>
</organism>
<dbReference type="PANTHER" id="PTHR21621">
    <property type="entry name" value="RIBOSOMAL PROTEIN S6 MODIFICATION PROTEIN"/>
    <property type="match status" value="1"/>
</dbReference>
<dbReference type="PANTHER" id="PTHR21621:SF0">
    <property type="entry name" value="BETA-CITRYLGLUTAMATE SYNTHASE B-RELATED"/>
    <property type="match status" value="1"/>
</dbReference>
<sequence>MSNANGLASPILILTNERDFAADTVINCINERGVAVERWNTEGRPNIQWRPDACPVTADYRSVWLRQFLPEPTVTQSVPLVDDFLVAREQWRTWLADLAEYEPTRWMNPLWPSRRAENKLAQLRVASRVGLAVPRTLVTNNRADALLLQSEVGSCIVKAVASAYFPFSNSAFMFTTPLNDALALGDADWASQPVVVQQSIHPRTDVRIFIVGEFAAAASTQVDGPDWRLGSKDARWSPCTPPAPIIEGCRAYINAFGLAYGAFDFAIDDRTWWFLECNQAGEFAFADRPLKLGVADAIANWLIGDSS</sequence>
<dbReference type="Proteomes" id="UP000321793">
    <property type="component" value="Unassembled WGS sequence"/>
</dbReference>
<name>A0A512SZX2_9MICO</name>
<gene>
    <name evidence="1" type="ORF">KLO01_15730</name>
</gene>
<dbReference type="SUPFAM" id="SSF56059">
    <property type="entry name" value="Glutathione synthetase ATP-binding domain-like"/>
    <property type="match status" value="1"/>
</dbReference>
<comment type="caution">
    <text evidence="1">The sequence shown here is derived from an EMBL/GenBank/DDBJ whole genome shotgun (WGS) entry which is preliminary data.</text>
</comment>
<proteinExistence type="predicted"/>
<evidence type="ECO:0000313" key="1">
    <source>
        <dbReference type="EMBL" id="GEQ13526.1"/>
    </source>
</evidence>
<dbReference type="GO" id="GO:0005737">
    <property type="term" value="C:cytoplasm"/>
    <property type="evidence" value="ECO:0007669"/>
    <property type="project" value="TreeGrafter"/>
</dbReference>
<dbReference type="RefSeq" id="WP_147063886.1">
    <property type="nucleotide sequence ID" value="NZ_BAABDN010000001.1"/>
</dbReference>
<dbReference type="EMBL" id="BKBA01000006">
    <property type="protein sequence ID" value="GEQ13526.1"/>
    <property type="molecule type" value="Genomic_DNA"/>
</dbReference>
<accession>A0A512SZX2</accession>
<dbReference type="OrthoDB" id="9794735at2"/>
<dbReference type="Gene3D" id="3.30.470.20">
    <property type="entry name" value="ATP-grasp fold, B domain"/>
    <property type="match status" value="1"/>
</dbReference>